<dbReference type="Pfam" id="PF00583">
    <property type="entry name" value="Acetyltransf_1"/>
    <property type="match status" value="1"/>
</dbReference>
<dbReference type="InterPro" id="IPR016181">
    <property type="entry name" value="Acyl_CoA_acyltransferase"/>
</dbReference>
<name>A0AAI8BB44_9BURK</name>
<dbReference type="EMBL" id="CP008727">
    <property type="protein sequence ID" value="AIO68903.1"/>
    <property type="molecule type" value="Genomic_DNA"/>
</dbReference>
<dbReference type="SUPFAM" id="SSF55729">
    <property type="entry name" value="Acyl-CoA N-acyltransferases (Nat)"/>
    <property type="match status" value="1"/>
</dbReference>
<proteinExistence type="predicted"/>
<dbReference type="RefSeq" id="WP_010110764.1">
    <property type="nucleotide sequence ID" value="NZ_CP008727.1"/>
</dbReference>
<evidence type="ECO:0000259" key="1">
    <source>
        <dbReference type="PROSITE" id="PS51186"/>
    </source>
</evidence>
<dbReference type="Gene3D" id="3.40.630.30">
    <property type="match status" value="1"/>
</dbReference>
<keyword evidence="3" id="KW-1185">Reference proteome</keyword>
<feature type="domain" description="N-acetyltransferase" evidence="1">
    <location>
        <begin position="11"/>
        <end position="160"/>
    </location>
</feature>
<dbReference type="InterPro" id="IPR000182">
    <property type="entry name" value="GNAT_dom"/>
</dbReference>
<accession>A0AAI8BB44</accession>
<protein>
    <submittedName>
        <fullName evidence="2">Acetyltransferase-like protein</fullName>
    </submittedName>
</protein>
<sequence>MTNKHSNDAPVTLTIASAADRPLVRSMLRRYLSELGQYDEVSSDYPYFDLYWQPGEARWPYLIDAGPARIGFAFVRAPDEPDIDYAIAEFFILPHARGRGRGIAAARALWRAHPGRWEVSVMRRNAPAHRFWPRAIAAAGAANVACLERYGDAVFHFDIAG</sequence>
<evidence type="ECO:0000313" key="2">
    <source>
        <dbReference type="EMBL" id="AIO68903.1"/>
    </source>
</evidence>
<dbReference type="AlphaFoldDB" id="A0AAI8BB44"/>
<dbReference type="Proteomes" id="UP000029424">
    <property type="component" value="Chromosome 2"/>
</dbReference>
<dbReference type="PROSITE" id="PS51186">
    <property type="entry name" value="GNAT"/>
    <property type="match status" value="1"/>
</dbReference>
<evidence type="ECO:0000313" key="3">
    <source>
        <dbReference type="Proteomes" id="UP000029424"/>
    </source>
</evidence>
<dbReference type="KEGG" id="bok:DM82_4069"/>
<gene>
    <name evidence="2" type="ORF">DM82_4069</name>
</gene>
<organism evidence="2 3">
    <name type="scientific">Burkholderia oklahomensis</name>
    <dbReference type="NCBI Taxonomy" id="342113"/>
    <lineage>
        <taxon>Bacteria</taxon>
        <taxon>Pseudomonadati</taxon>
        <taxon>Pseudomonadota</taxon>
        <taxon>Betaproteobacteria</taxon>
        <taxon>Burkholderiales</taxon>
        <taxon>Burkholderiaceae</taxon>
        <taxon>Burkholderia</taxon>
        <taxon>pseudomallei group</taxon>
    </lineage>
</organism>
<dbReference type="GO" id="GO:0016747">
    <property type="term" value="F:acyltransferase activity, transferring groups other than amino-acyl groups"/>
    <property type="evidence" value="ECO:0007669"/>
    <property type="project" value="InterPro"/>
</dbReference>
<reference evidence="2 3" key="1">
    <citation type="submission" date="2014-06" db="EMBL/GenBank/DDBJ databases">
        <authorList>
            <person name="Bishop-Lilly K.A."/>
            <person name="Broomall S.M."/>
            <person name="Chain P.S."/>
            <person name="Chertkov O."/>
            <person name="Coyne S.R."/>
            <person name="Daligault H.E."/>
            <person name="Davenport K.W."/>
            <person name="Erkkila T."/>
            <person name="Frey K.G."/>
            <person name="Gibbons H.S."/>
            <person name="Gu W."/>
            <person name="Jaissle J."/>
            <person name="Johnson S.L."/>
            <person name="Koroleva G.I."/>
            <person name="Ladner J.T."/>
            <person name="Lo C.-C."/>
            <person name="Minogue T.D."/>
            <person name="Munk C."/>
            <person name="Palacios G.F."/>
            <person name="Redden C.L."/>
            <person name="Rosenzweig C.N."/>
            <person name="Scholz M.B."/>
            <person name="Teshima H."/>
            <person name="Xu Y."/>
        </authorList>
    </citation>
    <scope>NUCLEOTIDE SEQUENCE [LARGE SCALE GENOMIC DNA]</scope>
    <source>
        <strain evidence="2 3">EO147</strain>
    </source>
</reference>